<keyword evidence="3" id="KW-1185">Reference proteome</keyword>
<sequence>MNKLKTLWSKIIMFKVLSLVFMGFGIGIIAFAAYSILLQSNVSMKATPSNISKSVTKVANKKFYPVYTKDGDSIGILTLTTLNKKLPIVQGTGENELKKGVGHFTQSVLPGEKDNCVLSGHRDTVFSGIGKLKIGDQLIVQTSAGIFTYEVKGTRIVGKDDKTVIVPTSRAVLTLTTCYPFNFIGDAPNRYIVSADLVKSK</sequence>
<dbReference type="Pfam" id="PF04203">
    <property type="entry name" value="Sortase"/>
    <property type="match status" value="1"/>
</dbReference>
<feature type="transmembrane region" description="Helical" evidence="1">
    <location>
        <begin position="12"/>
        <end position="37"/>
    </location>
</feature>
<dbReference type="Proteomes" id="UP001498469">
    <property type="component" value="Unassembled WGS sequence"/>
</dbReference>
<protein>
    <submittedName>
        <fullName evidence="2">Class D sortase</fullName>
    </submittedName>
</protein>
<name>A0ABU7UJI5_9CLOT</name>
<reference evidence="2 3" key="1">
    <citation type="submission" date="2023-11" db="EMBL/GenBank/DDBJ databases">
        <title>Draft genome sequence of a psychrophilic Clostridium strain from permafrost water brine.</title>
        <authorList>
            <person name="Shcherbakova V.A."/>
            <person name="Trubitsyn V.E."/>
            <person name="Zakharyuk A.G."/>
        </authorList>
    </citation>
    <scope>NUCLEOTIDE SEQUENCE [LARGE SCALE GENOMIC DNA]</scope>
    <source>
        <strain evidence="2 3">14F</strain>
    </source>
</reference>
<dbReference type="NCBIfam" id="TIGR01076">
    <property type="entry name" value="sortase_fam"/>
    <property type="match status" value="1"/>
</dbReference>
<dbReference type="InterPro" id="IPR041999">
    <property type="entry name" value="Sortase_D_1"/>
</dbReference>
<accession>A0ABU7UJI5</accession>
<keyword evidence="1" id="KW-1133">Transmembrane helix</keyword>
<dbReference type="NCBIfam" id="NF033746">
    <property type="entry name" value="class_D_sortase"/>
    <property type="match status" value="1"/>
</dbReference>
<dbReference type="InterPro" id="IPR005754">
    <property type="entry name" value="Sortase"/>
</dbReference>
<keyword evidence="1" id="KW-0812">Transmembrane</keyword>
<organism evidence="2 3">
    <name type="scientific">Clostridium frigoriphilum</name>
    <dbReference type="NCBI Taxonomy" id="443253"/>
    <lineage>
        <taxon>Bacteria</taxon>
        <taxon>Bacillati</taxon>
        <taxon>Bacillota</taxon>
        <taxon>Clostridia</taxon>
        <taxon>Eubacteriales</taxon>
        <taxon>Clostridiaceae</taxon>
        <taxon>Clostridium</taxon>
    </lineage>
</organism>
<proteinExistence type="predicted"/>
<dbReference type="RefSeq" id="WP_216246915.1">
    <property type="nucleotide sequence ID" value="NZ_JAZHFS010000003.1"/>
</dbReference>
<dbReference type="InterPro" id="IPR053525">
    <property type="entry name" value="Sortase_D"/>
</dbReference>
<keyword evidence="1" id="KW-0472">Membrane</keyword>
<dbReference type="EMBL" id="JAZHFS010000003">
    <property type="protein sequence ID" value="MEF2111585.1"/>
    <property type="molecule type" value="Genomic_DNA"/>
</dbReference>
<evidence type="ECO:0000313" key="3">
    <source>
        <dbReference type="Proteomes" id="UP001498469"/>
    </source>
</evidence>
<dbReference type="CDD" id="cd05828">
    <property type="entry name" value="Sortase_D_1"/>
    <property type="match status" value="1"/>
</dbReference>
<evidence type="ECO:0000313" key="2">
    <source>
        <dbReference type="EMBL" id="MEF2111585.1"/>
    </source>
</evidence>
<gene>
    <name evidence="2" type="ORF">SJI18_04595</name>
</gene>
<comment type="caution">
    <text evidence="2">The sequence shown here is derived from an EMBL/GenBank/DDBJ whole genome shotgun (WGS) entry which is preliminary data.</text>
</comment>
<evidence type="ECO:0000256" key="1">
    <source>
        <dbReference type="SAM" id="Phobius"/>
    </source>
</evidence>